<accession>A0A146KDA6</accession>
<organism evidence="2">
    <name type="scientific">Trepomonas sp. PC1</name>
    <dbReference type="NCBI Taxonomy" id="1076344"/>
    <lineage>
        <taxon>Eukaryota</taxon>
        <taxon>Metamonada</taxon>
        <taxon>Diplomonadida</taxon>
        <taxon>Hexamitidae</taxon>
        <taxon>Hexamitinae</taxon>
        <taxon>Trepomonas</taxon>
    </lineage>
</organism>
<dbReference type="SUPFAM" id="SSF53474">
    <property type="entry name" value="alpha/beta-Hydrolases"/>
    <property type="match status" value="1"/>
</dbReference>
<dbReference type="InterPro" id="IPR029058">
    <property type="entry name" value="AB_hydrolase_fold"/>
</dbReference>
<dbReference type="GO" id="GO:0006629">
    <property type="term" value="P:lipid metabolic process"/>
    <property type="evidence" value="ECO:0007669"/>
    <property type="project" value="InterPro"/>
</dbReference>
<dbReference type="Pfam" id="PF01764">
    <property type="entry name" value="Lipase_3"/>
    <property type="match status" value="1"/>
</dbReference>
<dbReference type="InterPro" id="IPR002921">
    <property type="entry name" value="Fungal_lipase-type"/>
</dbReference>
<gene>
    <name evidence="2" type="ORF">TPC1_12499</name>
</gene>
<sequence length="348" mass="40170">KYQDKSHYAYLLMSKLVYEDNDKCHNLGLKQLESLKYKKLNDKATHPKDFFAQTYFKQNENTCEIVIAIRGTKKELKSNMVADLQIAKKLKPKMLDSANEYIRNVFNVQKHKIDIDSYTLDQYKITKLSLTGHSLGGFLAAGCISLFQSEKTPVEVITFDSPGFDDLTNPNQKLPIINYVTKPNLVNCCNSHIGEIRQLCQFAVDKEKKPIFNFCYGQNGSNNQDGLLLLMQTLVSHDIDTIIDCYKDEKQLDYHKIKEWPHEDLKFDYGQLDPEIALKQIRNQFEYTYTGLAGIFDIILKIMNIGLNEFFLSFRLGDYEDIEDMLENIDRGRLICISGKMSGQVTFE</sequence>
<dbReference type="Gene3D" id="3.40.50.1820">
    <property type="entry name" value="alpha/beta hydrolase"/>
    <property type="match status" value="1"/>
</dbReference>
<reference evidence="2" key="1">
    <citation type="submission" date="2015-07" db="EMBL/GenBank/DDBJ databases">
        <title>Adaptation to a free-living lifestyle via gene acquisitions in the diplomonad Trepomonas sp. PC1.</title>
        <authorList>
            <person name="Xu F."/>
            <person name="Jerlstrom-Hultqvist J."/>
            <person name="Kolisko M."/>
            <person name="Simpson A.G.B."/>
            <person name="Roger A.J."/>
            <person name="Svard S.G."/>
            <person name="Andersson J.O."/>
        </authorList>
    </citation>
    <scope>NUCLEOTIDE SEQUENCE</scope>
    <source>
        <strain evidence="2">PC1</strain>
    </source>
</reference>
<evidence type="ECO:0000313" key="2">
    <source>
        <dbReference type="EMBL" id="JAP94743.1"/>
    </source>
</evidence>
<protein>
    <recommendedName>
        <fullName evidence="1">Fungal lipase-type domain-containing protein</fullName>
    </recommendedName>
</protein>
<name>A0A146KDA6_9EUKA</name>
<dbReference type="AlphaFoldDB" id="A0A146KDA6"/>
<evidence type="ECO:0000259" key="1">
    <source>
        <dbReference type="Pfam" id="PF01764"/>
    </source>
</evidence>
<proteinExistence type="predicted"/>
<feature type="domain" description="Fungal lipase-type" evidence="1">
    <location>
        <begin position="66"/>
        <end position="163"/>
    </location>
</feature>
<feature type="non-terminal residue" evidence="2">
    <location>
        <position position="1"/>
    </location>
</feature>
<dbReference type="EMBL" id="GDID01001863">
    <property type="protein sequence ID" value="JAP94743.1"/>
    <property type="molecule type" value="Transcribed_RNA"/>
</dbReference>